<dbReference type="InterPro" id="IPR010281">
    <property type="entry name" value="DUF885"/>
</dbReference>
<gene>
    <name evidence="2" type="ORF">MQE35_14915</name>
</gene>
<dbReference type="RefSeq" id="WP_255842280.1">
    <property type="nucleotide sequence ID" value="NZ_CP094358.1"/>
</dbReference>
<feature type="signal peptide" evidence="1">
    <location>
        <begin position="1"/>
        <end position="18"/>
    </location>
</feature>
<dbReference type="EMBL" id="CP094358">
    <property type="protein sequence ID" value="UOB17017.1"/>
    <property type="molecule type" value="Genomic_DNA"/>
</dbReference>
<accession>A0A9E6ZXK4</accession>
<keyword evidence="1" id="KW-0732">Signal</keyword>
<organism evidence="2 3">
    <name type="scientific">Abyssalbus ytuae</name>
    <dbReference type="NCBI Taxonomy" id="2926907"/>
    <lineage>
        <taxon>Bacteria</taxon>
        <taxon>Pseudomonadati</taxon>
        <taxon>Bacteroidota</taxon>
        <taxon>Flavobacteriia</taxon>
        <taxon>Flavobacteriales</taxon>
        <taxon>Flavobacteriaceae</taxon>
        <taxon>Abyssalbus</taxon>
    </lineage>
</organism>
<reference evidence="2" key="1">
    <citation type="submission" date="2022-03" db="EMBL/GenBank/DDBJ databases">
        <title>Description of Abyssus ytuae gen. nov., sp. nov., a novel member of the family Flavobacteriaceae isolated from the sediment of Mariana Trench.</title>
        <authorList>
            <person name="Zhang J."/>
            <person name="Xu X."/>
        </authorList>
    </citation>
    <scope>NUCLEOTIDE SEQUENCE</scope>
    <source>
        <strain evidence="2">MT3330</strain>
    </source>
</reference>
<feature type="chain" id="PRO_5039052814" evidence="1">
    <location>
        <begin position="19"/>
        <end position="576"/>
    </location>
</feature>
<evidence type="ECO:0000313" key="2">
    <source>
        <dbReference type="EMBL" id="UOB17017.1"/>
    </source>
</evidence>
<name>A0A9E6ZXK4_9FLAO</name>
<dbReference type="PANTHER" id="PTHR33361">
    <property type="entry name" value="GLR0591 PROTEIN"/>
    <property type="match status" value="1"/>
</dbReference>
<evidence type="ECO:0000313" key="3">
    <source>
        <dbReference type="Proteomes" id="UP000831290"/>
    </source>
</evidence>
<proteinExistence type="predicted"/>
<dbReference type="KEGG" id="fbm:MQE35_14915"/>
<dbReference type="Pfam" id="PF05960">
    <property type="entry name" value="DUF885"/>
    <property type="match status" value="1"/>
</dbReference>
<dbReference type="Proteomes" id="UP000831290">
    <property type="component" value="Chromosome"/>
</dbReference>
<dbReference type="PANTHER" id="PTHR33361:SF2">
    <property type="entry name" value="DUF885 DOMAIN-CONTAINING PROTEIN"/>
    <property type="match status" value="1"/>
</dbReference>
<dbReference type="AlphaFoldDB" id="A0A9E6ZXK4"/>
<evidence type="ECO:0000256" key="1">
    <source>
        <dbReference type="SAM" id="SignalP"/>
    </source>
</evidence>
<keyword evidence="3" id="KW-1185">Reference proteome</keyword>
<protein>
    <submittedName>
        <fullName evidence="2">DUF885 domain-containing protein</fullName>
    </submittedName>
</protein>
<sequence length="576" mass="67621">MRLPLLFLLVFTNTIVFAQTTDIEKVFSDIETIYKQYNTENENKEQPSRYSYLTVAQYKERAGLLREQAEILEKISSEKLTHQQNISKEIMLMKLKNELSFVDYQIFFMPFNSEGGFYNHPVFILNKFPFASKKDYENYFDWLAGYTQYIEHNIQLLKQGIEEKVMRPKVVVKNTLNLMELWIDTDIDKNPFYQPFKKIPATINQEERKQLQEKGKTIISAKILPVYKKLYNFFEEEYLPSAPSQTGIKHIKKGKAYYEDRVKFYTTLNITPDSVFNLGMKEVKRIRNRMDTIISDLNFKGTFNDFIIFLRTDRQFYAKTPMELLSRAAWLSKKSEGELPSLFKKLYELPFTVKPVPEEIAPNYTAGRYVPGNMKKGTPGIYWVNTHNLPSRPLYNLPALTLHEAVPGHHLGITIARELNDIPDFRKNYYISAYGEGWGLYAEFLGEEMNMYTTPYELFGRFTYEMWRACRLVVDVGIHYKDWTREEAVNFLADNTALSLHEVNTEIDRYIGWPGQALSYKMGEITIKQLREKADKKLRKAFDIKDFHEVILKNGAVTLPVLSQEVENYINNRLTR</sequence>